<proteinExistence type="predicted"/>
<keyword evidence="3" id="KW-1185">Reference proteome</keyword>
<dbReference type="Proteomes" id="UP000015354">
    <property type="component" value="Unassembled WGS sequence"/>
</dbReference>
<feature type="transmembrane region" description="Helical" evidence="1">
    <location>
        <begin position="100"/>
        <end position="123"/>
    </location>
</feature>
<keyword evidence="1" id="KW-1133">Transmembrane helix</keyword>
<gene>
    <name evidence="2" type="ORF">STCU_11720</name>
</gene>
<sequence>MYESILFFFRLRFLISLFLMVFFVCTFILQINFFAESFSSLFSFVFSLASLPQRAGPATTRSLLSTMHHESQYNPYTAHAPDQGAVSAATSGFLHRTGTLLWLFSSYSYVVVPVYLSLLGLLAKGVWQSYEDYCTTGRRAAVAAAAVAERWQEVERQASTSHGPDHKV</sequence>
<evidence type="ECO:0000313" key="2">
    <source>
        <dbReference type="EMBL" id="EPY15851.1"/>
    </source>
</evidence>
<dbReference type="AlphaFoldDB" id="S9UMB6"/>
<evidence type="ECO:0000313" key="3">
    <source>
        <dbReference type="Proteomes" id="UP000015354"/>
    </source>
</evidence>
<name>S9UMB6_9TRYP</name>
<keyword evidence="1" id="KW-0472">Membrane</keyword>
<feature type="transmembrane region" description="Helical" evidence="1">
    <location>
        <begin position="12"/>
        <end position="35"/>
    </location>
</feature>
<protein>
    <submittedName>
        <fullName evidence="2">Uncharacterized protein</fullName>
    </submittedName>
</protein>
<reference evidence="2 3" key="1">
    <citation type="journal article" date="2013" name="PLoS ONE">
        <title>Predicting the Proteins of Angomonas deanei, Strigomonas culicis and Their Respective Endosymbionts Reveals New Aspects of the Trypanosomatidae Family.</title>
        <authorList>
            <person name="Motta M.C."/>
            <person name="Martins A.C."/>
            <person name="de Souza S.S."/>
            <person name="Catta-Preta C.M."/>
            <person name="Silva R."/>
            <person name="Klein C.C."/>
            <person name="de Almeida L.G."/>
            <person name="de Lima Cunha O."/>
            <person name="Ciapina L.P."/>
            <person name="Brocchi M."/>
            <person name="Colabardini A.C."/>
            <person name="de Araujo Lima B."/>
            <person name="Machado C.R."/>
            <person name="de Almeida Soares C.M."/>
            <person name="Probst C.M."/>
            <person name="de Menezes C.B."/>
            <person name="Thompson C.E."/>
            <person name="Bartholomeu D.C."/>
            <person name="Gradia D.F."/>
            <person name="Pavoni D.P."/>
            <person name="Grisard E.C."/>
            <person name="Fantinatti-Garboggini F."/>
            <person name="Marchini F.K."/>
            <person name="Rodrigues-Luiz G.F."/>
            <person name="Wagner G."/>
            <person name="Goldman G.H."/>
            <person name="Fietto J.L."/>
            <person name="Elias M.C."/>
            <person name="Goldman M.H."/>
            <person name="Sagot M.F."/>
            <person name="Pereira M."/>
            <person name="Stoco P.H."/>
            <person name="de Mendonca-Neto R.P."/>
            <person name="Teixeira S.M."/>
            <person name="Maciel T.E."/>
            <person name="de Oliveira Mendes T.A."/>
            <person name="Urmenyi T.P."/>
            <person name="de Souza W."/>
            <person name="Schenkman S."/>
            <person name="de Vasconcelos A.T."/>
        </authorList>
    </citation>
    <scope>NUCLEOTIDE SEQUENCE [LARGE SCALE GENOMIC DNA]</scope>
</reference>
<organism evidence="2 3">
    <name type="scientific">Strigomonas culicis</name>
    <dbReference type="NCBI Taxonomy" id="28005"/>
    <lineage>
        <taxon>Eukaryota</taxon>
        <taxon>Discoba</taxon>
        <taxon>Euglenozoa</taxon>
        <taxon>Kinetoplastea</taxon>
        <taxon>Metakinetoplastina</taxon>
        <taxon>Trypanosomatida</taxon>
        <taxon>Trypanosomatidae</taxon>
        <taxon>Strigomonadinae</taxon>
        <taxon>Strigomonas</taxon>
    </lineage>
</organism>
<keyword evidence="1" id="KW-0812">Transmembrane</keyword>
<comment type="caution">
    <text evidence="2">The sequence shown here is derived from an EMBL/GenBank/DDBJ whole genome shotgun (WGS) entry which is preliminary data.</text>
</comment>
<accession>S9UMB6</accession>
<dbReference type="EMBL" id="ATMH01011701">
    <property type="protein sequence ID" value="EPY15851.1"/>
    <property type="molecule type" value="Genomic_DNA"/>
</dbReference>
<evidence type="ECO:0000256" key="1">
    <source>
        <dbReference type="SAM" id="Phobius"/>
    </source>
</evidence>